<organism evidence="3 4">
    <name type="scientific">Georgenia subflava</name>
    <dbReference type="NCBI Taxonomy" id="1622177"/>
    <lineage>
        <taxon>Bacteria</taxon>
        <taxon>Bacillati</taxon>
        <taxon>Actinomycetota</taxon>
        <taxon>Actinomycetes</taxon>
        <taxon>Micrococcales</taxon>
        <taxon>Bogoriellaceae</taxon>
        <taxon>Georgenia</taxon>
    </lineage>
</organism>
<dbReference type="AlphaFoldDB" id="A0A6N7ENG3"/>
<dbReference type="InterPro" id="IPR028976">
    <property type="entry name" value="CheC-like_sf"/>
</dbReference>
<dbReference type="SUPFAM" id="SSF103039">
    <property type="entry name" value="CheC-like"/>
    <property type="match status" value="1"/>
</dbReference>
<name>A0A6N7ENG3_9MICO</name>
<comment type="caution">
    <text evidence="3">The sequence shown here is derived from an EMBL/GenBank/DDBJ whole genome shotgun (WGS) entry which is preliminary data.</text>
</comment>
<keyword evidence="1" id="KW-0145">Chemotaxis</keyword>
<evidence type="ECO:0000313" key="3">
    <source>
        <dbReference type="EMBL" id="MPV38075.1"/>
    </source>
</evidence>
<evidence type="ECO:0000313" key="4">
    <source>
        <dbReference type="Proteomes" id="UP000437709"/>
    </source>
</evidence>
<accession>A0A6N7ENG3</accession>
<dbReference type="Pfam" id="PF13690">
    <property type="entry name" value="CheX"/>
    <property type="match status" value="1"/>
</dbReference>
<dbReference type="RefSeq" id="WP_152193558.1">
    <property type="nucleotide sequence ID" value="NZ_VUKD01000001.1"/>
</dbReference>
<dbReference type="Gene3D" id="3.40.1550.10">
    <property type="entry name" value="CheC-like"/>
    <property type="match status" value="1"/>
</dbReference>
<dbReference type="GO" id="GO:0006935">
    <property type="term" value="P:chemotaxis"/>
    <property type="evidence" value="ECO:0007669"/>
    <property type="project" value="UniProtKB-KW"/>
</dbReference>
<evidence type="ECO:0000256" key="1">
    <source>
        <dbReference type="ARBA" id="ARBA00022500"/>
    </source>
</evidence>
<protein>
    <recommendedName>
        <fullName evidence="2">Chemotaxis phosphatase CheX-like domain-containing protein</fullName>
    </recommendedName>
</protein>
<sequence length="195" mass="19332">MTGADMVAGRVAPVGADMVAGRVAPDVGDMVAGRVAGPDIATGVIAPAGTALPAAGEVVAALREIFATMIDGEPGHLAVETGEAHSFADPLHAWVDTSGTYAARTVLITEPTTAARLTRAMCGAGPEEELEPDEIADALGEIVNMLAGSVAAARPTGGGLGLPQVSRARPDGSAGPEADLLWHGAGITVAVLQPG</sequence>
<feature type="domain" description="Chemotaxis phosphatase CheX-like" evidence="2">
    <location>
        <begin position="93"/>
        <end position="165"/>
    </location>
</feature>
<proteinExistence type="predicted"/>
<dbReference type="Proteomes" id="UP000437709">
    <property type="component" value="Unassembled WGS sequence"/>
</dbReference>
<keyword evidence="4" id="KW-1185">Reference proteome</keyword>
<dbReference type="InterPro" id="IPR028051">
    <property type="entry name" value="CheX-like_dom"/>
</dbReference>
<reference evidence="3 4" key="1">
    <citation type="submission" date="2019-10" db="EMBL/GenBank/DDBJ databases">
        <title>Georgenia wutianyii sp. nov. and Georgenia yuyongxinii sp. nov. isolated from plateau pika (Ochotona curzoniae) in the Qinghai-Tibet plateau of China.</title>
        <authorList>
            <person name="Tian Z."/>
        </authorList>
    </citation>
    <scope>NUCLEOTIDE SEQUENCE [LARGE SCALE GENOMIC DNA]</scope>
    <source>
        <strain evidence="3 4">JCM 19765</strain>
    </source>
</reference>
<dbReference type="OrthoDB" id="5402373at2"/>
<dbReference type="EMBL" id="WHPC01000062">
    <property type="protein sequence ID" value="MPV38075.1"/>
    <property type="molecule type" value="Genomic_DNA"/>
</dbReference>
<gene>
    <name evidence="3" type="ORF">GB881_13650</name>
</gene>
<evidence type="ECO:0000259" key="2">
    <source>
        <dbReference type="Pfam" id="PF13690"/>
    </source>
</evidence>